<dbReference type="GO" id="GO:0005524">
    <property type="term" value="F:ATP binding"/>
    <property type="evidence" value="ECO:0007669"/>
    <property type="project" value="UniProtKB-KW"/>
</dbReference>
<dbReference type="RefSeq" id="WP_243735681.1">
    <property type="nucleotide sequence ID" value="NZ_SNYW01000012.1"/>
</dbReference>
<evidence type="ECO:0000256" key="4">
    <source>
        <dbReference type="ARBA" id="ARBA00022642"/>
    </source>
</evidence>
<keyword evidence="4 11" id="KW-0662">Pyridine nucleotide biosynthesis</keyword>
<comment type="function">
    <text evidence="1 11">Catalyzes the reversible adenylation of nicotinate mononucleotide (NaMN) to nicotinic acid adenine dinucleotide (NaAD).</text>
</comment>
<evidence type="ECO:0000256" key="1">
    <source>
        <dbReference type="ARBA" id="ARBA00002324"/>
    </source>
</evidence>
<keyword evidence="9 11" id="KW-0520">NAD</keyword>
<dbReference type="CDD" id="cd02165">
    <property type="entry name" value="NMNAT"/>
    <property type="match status" value="1"/>
</dbReference>
<dbReference type="Pfam" id="PF01467">
    <property type="entry name" value="CTP_transf_like"/>
    <property type="match status" value="1"/>
</dbReference>
<dbReference type="NCBIfam" id="NF000845">
    <property type="entry name" value="PRK00071.2-4"/>
    <property type="match status" value="1"/>
</dbReference>
<feature type="region of interest" description="Disordered" evidence="12">
    <location>
        <begin position="191"/>
        <end position="211"/>
    </location>
</feature>
<keyword evidence="7 11" id="KW-0547">Nucleotide-binding</keyword>
<comment type="catalytic activity">
    <reaction evidence="10 11">
        <text>nicotinate beta-D-ribonucleotide + ATP + H(+) = deamido-NAD(+) + diphosphate</text>
        <dbReference type="Rhea" id="RHEA:22860"/>
        <dbReference type="ChEBI" id="CHEBI:15378"/>
        <dbReference type="ChEBI" id="CHEBI:30616"/>
        <dbReference type="ChEBI" id="CHEBI:33019"/>
        <dbReference type="ChEBI" id="CHEBI:57502"/>
        <dbReference type="ChEBI" id="CHEBI:58437"/>
        <dbReference type="EC" id="2.7.7.18"/>
    </reaction>
</comment>
<evidence type="ECO:0000256" key="11">
    <source>
        <dbReference type="HAMAP-Rule" id="MF_00244"/>
    </source>
</evidence>
<comment type="pathway">
    <text evidence="2 11">Cofactor biosynthesis; NAD(+) biosynthesis; deamido-NAD(+) from nicotinate D-ribonucleotide: step 1/1.</text>
</comment>
<evidence type="ECO:0000256" key="5">
    <source>
        <dbReference type="ARBA" id="ARBA00022679"/>
    </source>
</evidence>
<dbReference type="NCBIfam" id="TIGR00482">
    <property type="entry name" value="nicotinate (nicotinamide) nucleotide adenylyltransferase"/>
    <property type="match status" value="1"/>
</dbReference>
<dbReference type="AlphaFoldDB" id="A0A4R6WKW0"/>
<evidence type="ECO:0000256" key="6">
    <source>
        <dbReference type="ARBA" id="ARBA00022695"/>
    </source>
</evidence>
<comment type="similarity">
    <text evidence="3 11">Belongs to the NadD family.</text>
</comment>
<feature type="compositionally biased region" description="Gly residues" evidence="12">
    <location>
        <begin position="194"/>
        <end position="203"/>
    </location>
</feature>
<dbReference type="EC" id="2.7.7.18" evidence="11"/>
<dbReference type="NCBIfam" id="NF000843">
    <property type="entry name" value="PRK00071.2-2"/>
    <property type="match status" value="1"/>
</dbReference>
<reference evidence="14 15" key="1">
    <citation type="submission" date="2019-03" db="EMBL/GenBank/DDBJ databases">
        <title>Genomic Encyclopedia of Type Strains, Phase III (KMG-III): the genomes of soil and plant-associated and newly described type strains.</title>
        <authorList>
            <person name="Whitman W."/>
        </authorList>
    </citation>
    <scope>NUCLEOTIDE SEQUENCE [LARGE SCALE GENOMIC DNA]</scope>
    <source>
        <strain evidence="14 15">CGMCC 1.7660</strain>
    </source>
</reference>
<organism evidence="14 15">
    <name type="scientific">Dongia mobilis</name>
    <dbReference type="NCBI Taxonomy" id="578943"/>
    <lineage>
        <taxon>Bacteria</taxon>
        <taxon>Pseudomonadati</taxon>
        <taxon>Pseudomonadota</taxon>
        <taxon>Alphaproteobacteria</taxon>
        <taxon>Rhodospirillales</taxon>
        <taxon>Dongiaceae</taxon>
        <taxon>Dongia</taxon>
    </lineage>
</organism>
<dbReference type="SUPFAM" id="SSF52374">
    <property type="entry name" value="Nucleotidylyl transferase"/>
    <property type="match status" value="1"/>
</dbReference>
<dbReference type="Proteomes" id="UP000295783">
    <property type="component" value="Unassembled WGS sequence"/>
</dbReference>
<evidence type="ECO:0000256" key="8">
    <source>
        <dbReference type="ARBA" id="ARBA00022840"/>
    </source>
</evidence>
<evidence type="ECO:0000256" key="9">
    <source>
        <dbReference type="ARBA" id="ARBA00023027"/>
    </source>
</evidence>
<dbReference type="InterPro" id="IPR004821">
    <property type="entry name" value="Cyt_trans-like"/>
</dbReference>
<evidence type="ECO:0000256" key="10">
    <source>
        <dbReference type="ARBA" id="ARBA00048721"/>
    </source>
</evidence>
<evidence type="ECO:0000259" key="13">
    <source>
        <dbReference type="Pfam" id="PF01467"/>
    </source>
</evidence>
<comment type="caution">
    <text evidence="14">The sequence shown here is derived from an EMBL/GenBank/DDBJ whole genome shotgun (WGS) entry which is preliminary data.</text>
</comment>
<evidence type="ECO:0000256" key="12">
    <source>
        <dbReference type="SAM" id="MobiDB-lite"/>
    </source>
</evidence>
<keyword evidence="15" id="KW-1185">Reference proteome</keyword>
<keyword evidence="8 11" id="KW-0067">ATP-binding</keyword>
<evidence type="ECO:0000256" key="2">
    <source>
        <dbReference type="ARBA" id="ARBA00005019"/>
    </source>
</evidence>
<dbReference type="GO" id="GO:0009435">
    <property type="term" value="P:NAD+ biosynthetic process"/>
    <property type="evidence" value="ECO:0007669"/>
    <property type="project" value="UniProtKB-UniRule"/>
</dbReference>
<evidence type="ECO:0000313" key="15">
    <source>
        <dbReference type="Proteomes" id="UP000295783"/>
    </source>
</evidence>
<accession>A0A4R6WKW0</accession>
<evidence type="ECO:0000256" key="7">
    <source>
        <dbReference type="ARBA" id="ARBA00022741"/>
    </source>
</evidence>
<dbReference type="HAMAP" id="MF_00244">
    <property type="entry name" value="NaMN_adenylyltr"/>
    <property type="match status" value="1"/>
</dbReference>
<evidence type="ECO:0000256" key="3">
    <source>
        <dbReference type="ARBA" id="ARBA00009014"/>
    </source>
</evidence>
<dbReference type="UniPathway" id="UPA00253">
    <property type="reaction ID" value="UER00332"/>
</dbReference>
<dbReference type="Gene3D" id="3.40.50.620">
    <property type="entry name" value="HUPs"/>
    <property type="match status" value="1"/>
</dbReference>
<feature type="domain" description="Cytidyltransferase-like" evidence="13">
    <location>
        <begin position="10"/>
        <end position="190"/>
    </location>
</feature>
<dbReference type="InterPro" id="IPR005248">
    <property type="entry name" value="NadD/NMNAT"/>
</dbReference>
<gene>
    <name evidence="11" type="primary">nadD</name>
    <name evidence="14" type="ORF">A8950_3343</name>
</gene>
<dbReference type="PANTHER" id="PTHR39321">
    <property type="entry name" value="NICOTINATE-NUCLEOTIDE ADENYLYLTRANSFERASE-RELATED"/>
    <property type="match status" value="1"/>
</dbReference>
<dbReference type="EMBL" id="SNYW01000012">
    <property type="protein sequence ID" value="TDQ78881.1"/>
    <property type="molecule type" value="Genomic_DNA"/>
</dbReference>
<dbReference type="InterPro" id="IPR014729">
    <property type="entry name" value="Rossmann-like_a/b/a_fold"/>
</dbReference>
<keyword evidence="5 11" id="KW-0808">Transferase</keyword>
<name>A0A4R6WKW0_9PROT</name>
<protein>
    <recommendedName>
        <fullName evidence="11">Probable nicotinate-nucleotide adenylyltransferase</fullName>
        <ecNumber evidence="11">2.7.7.18</ecNumber>
    </recommendedName>
    <alternativeName>
        <fullName evidence="11">Deamido-NAD(+) diphosphorylase</fullName>
    </alternativeName>
    <alternativeName>
        <fullName evidence="11">Deamido-NAD(+) pyrophosphorylase</fullName>
    </alternativeName>
    <alternativeName>
        <fullName evidence="11">Nicotinate mononucleotide adenylyltransferase</fullName>
        <shortName evidence="11">NaMN adenylyltransferase</shortName>
    </alternativeName>
</protein>
<evidence type="ECO:0000313" key="14">
    <source>
        <dbReference type="EMBL" id="TDQ78881.1"/>
    </source>
</evidence>
<dbReference type="GO" id="GO:0004515">
    <property type="term" value="F:nicotinate-nucleotide adenylyltransferase activity"/>
    <property type="evidence" value="ECO:0007669"/>
    <property type="project" value="UniProtKB-UniRule"/>
</dbReference>
<sequence length="211" mass="23586">MSVVARKIGLLGGSFNPAHEGHRDISLAALAYLGLDEVWWLVAPQNPLKSAAGMAPFAVRMKEAERVAAHPRIRVTDFEMKAGTRYTADTLKRLMHQYRAYRFVWLMGADNLASMAAWKDWQQIFHLVPIAVFDRPTYTYQALAALAARRFACFRAREQAARTLVMSSPPAWTFVHHRLNPISATEIRRKRNWGGTGTTGGTAGDALMSTK</sequence>
<dbReference type="PANTHER" id="PTHR39321:SF3">
    <property type="entry name" value="PHOSPHOPANTETHEINE ADENYLYLTRANSFERASE"/>
    <property type="match status" value="1"/>
</dbReference>
<keyword evidence="6 11" id="KW-0548">Nucleotidyltransferase</keyword>
<proteinExistence type="inferred from homology"/>